<proteinExistence type="predicted"/>
<feature type="compositionally biased region" description="Gly residues" evidence="7">
    <location>
        <begin position="71"/>
        <end position="80"/>
    </location>
</feature>
<feature type="compositionally biased region" description="Low complexity" evidence="7">
    <location>
        <begin position="96"/>
        <end position="112"/>
    </location>
</feature>
<evidence type="ECO:0000256" key="4">
    <source>
        <dbReference type="ARBA" id="ARBA00022946"/>
    </source>
</evidence>
<accession>A0A383VHK7</accession>
<dbReference type="PANTHER" id="PTHR46103:SF1">
    <property type="entry name" value="RRNA METHYLTRANSFERASE 1, MITOCHONDRIAL"/>
    <property type="match status" value="1"/>
</dbReference>
<evidence type="ECO:0000256" key="6">
    <source>
        <dbReference type="ARBA" id="ARBA00034881"/>
    </source>
</evidence>
<dbReference type="Pfam" id="PF08032">
    <property type="entry name" value="SpoU_sub_bind"/>
    <property type="match status" value="1"/>
</dbReference>
<dbReference type="Proteomes" id="UP000256970">
    <property type="component" value="Unassembled WGS sequence"/>
</dbReference>
<feature type="compositionally biased region" description="Basic and acidic residues" evidence="7">
    <location>
        <begin position="83"/>
        <end position="95"/>
    </location>
</feature>
<dbReference type="Gene3D" id="3.40.1280.10">
    <property type="match status" value="1"/>
</dbReference>
<feature type="domain" description="RNA 2-O ribose methyltransferase substrate binding" evidence="8">
    <location>
        <begin position="191"/>
        <end position="273"/>
    </location>
</feature>
<feature type="compositionally biased region" description="Low complexity" evidence="7">
    <location>
        <begin position="136"/>
        <end position="149"/>
    </location>
</feature>
<comment type="subcellular location">
    <subcellularLocation>
        <location evidence="1">Mitochondrion</location>
    </subcellularLocation>
</comment>
<dbReference type="PANTHER" id="PTHR46103">
    <property type="entry name" value="RRNA METHYLTRANSFERASE 1, MITOCHONDRIAL"/>
    <property type="match status" value="1"/>
</dbReference>
<keyword evidence="2" id="KW-0489">Methyltransferase</keyword>
<dbReference type="AlphaFoldDB" id="A0A383VHK7"/>
<organism evidence="9 10">
    <name type="scientific">Tetradesmus obliquus</name>
    <name type="common">Green alga</name>
    <name type="synonym">Acutodesmus obliquus</name>
    <dbReference type="NCBI Taxonomy" id="3088"/>
    <lineage>
        <taxon>Eukaryota</taxon>
        <taxon>Viridiplantae</taxon>
        <taxon>Chlorophyta</taxon>
        <taxon>core chlorophytes</taxon>
        <taxon>Chlorophyceae</taxon>
        <taxon>CS clade</taxon>
        <taxon>Sphaeropleales</taxon>
        <taxon>Scenedesmaceae</taxon>
        <taxon>Tetradesmus</taxon>
    </lineage>
</organism>
<reference evidence="9 10" key="1">
    <citation type="submission" date="2016-10" db="EMBL/GenBank/DDBJ databases">
        <authorList>
            <person name="Cai Z."/>
        </authorList>
    </citation>
    <scope>NUCLEOTIDE SEQUENCE [LARGE SCALE GENOMIC DNA]</scope>
</reference>
<evidence type="ECO:0000259" key="8">
    <source>
        <dbReference type="SMART" id="SM00967"/>
    </source>
</evidence>
<dbReference type="InterPro" id="IPR001537">
    <property type="entry name" value="SpoU_MeTrfase"/>
</dbReference>
<evidence type="ECO:0000256" key="1">
    <source>
        <dbReference type="ARBA" id="ARBA00004173"/>
    </source>
</evidence>
<dbReference type="InterPro" id="IPR013123">
    <property type="entry name" value="SpoU_subst-bd"/>
</dbReference>
<sequence>MRLLDHVQVTCLQAARSVSWKTRATAPSRESRGGSSSRGRGGGSSSGRDGGLQDSRPEQSRSSTFSDSRGSRGGRGGSSSSGGRDDGWPDSRPEQSRSSFSDSRGSRGGRSSSRGDYRGGRQQQQQQQQQRERAPVQRQQWRESAAGSAGDDDDDWSDGAYGDSYADDDGAFLYPARPSKASFREQLFGEALYGVAPILAALQAGVRTPHVLLMQEGLSPQQRKDARALGDIQRLVMDRGATIRSVSKHELNMLAGNRPHQGLILDASPLQWEQLEMLPSIEELQQQQQDSSSDEAEGEAEQRQPAATFPVWLALDEVVDPQNLGAMLRSAYCLGATGVLGCSRNCAPLSPVVSKASAGAAELMQLYSCR</sequence>
<keyword evidence="4" id="KW-0809">Transit peptide</keyword>
<dbReference type="GO" id="GO:0005739">
    <property type="term" value="C:mitochondrion"/>
    <property type="evidence" value="ECO:0007669"/>
    <property type="project" value="UniProtKB-SubCell"/>
</dbReference>
<evidence type="ECO:0000256" key="2">
    <source>
        <dbReference type="ARBA" id="ARBA00022603"/>
    </source>
</evidence>
<feature type="compositionally biased region" description="Gly residues" evidence="7">
    <location>
        <begin position="39"/>
        <end position="50"/>
    </location>
</feature>
<dbReference type="SUPFAM" id="SSF55315">
    <property type="entry name" value="L30e-like"/>
    <property type="match status" value="1"/>
</dbReference>
<keyword evidence="5" id="KW-0496">Mitochondrion</keyword>
<evidence type="ECO:0000313" key="9">
    <source>
        <dbReference type="EMBL" id="SZX64299.1"/>
    </source>
</evidence>
<dbReference type="InterPro" id="IPR029064">
    <property type="entry name" value="Ribosomal_eL30-like_sf"/>
</dbReference>
<name>A0A383VHK7_TETOB</name>
<dbReference type="SUPFAM" id="SSF75217">
    <property type="entry name" value="alpha/beta knot"/>
    <property type="match status" value="1"/>
</dbReference>
<evidence type="ECO:0000256" key="5">
    <source>
        <dbReference type="ARBA" id="ARBA00023128"/>
    </source>
</evidence>
<dbReference type="EMBL" id="FNXT01000396">
    <property type="protein sequence ID" value="SZX64299.1"/>
    <property type="molecule type" value="Genomic_DNA"/>
</dbReference>
<keyword evidence="3" id="KW-0808">Transferase</keyword>
<gene>
    <name evidence="9" type="ORF">BQ4739_LOCUS4814</name>
</gene>
<evidence type="ECO:0000256" key="3">
    <source>
        <dbReference type="ARBA" id="ARBA00022679"/>
    </source>
</evidence>
<dbReference type="Pfam" id="PF00588">
    <property type="entry name" value="SpoU_methylase"/>
    <property type="match status" value="1"/>
</dbReference>
<dbReference type="InterPro" id="IPR029026">
    <property type="entry name" value="tRNA_m1G_MTases_N"/>
</dbReference>
<feature type="compositionally biased region" description="Low complexity" evidence="7">
    <location>
        <begin position="120"/>
        <end position="129"/>
    </location>
</feature>
<dbReference type="InterPro" id="IPR029028">
    <property type="entry name" value="Alpha/beta_knot_MTases"/>
</dbReference>
<evidence type="ECO:0000313" key="10">
    <source>
        <dbReference type="Proteomes" id="UP000256970"/>
    </source>
</evidence>
<dbReference type="GO" id="GO:0003723">
    <property type="term" value="F:RNA binding"/>
    <property type="evidence" value="ECO:0007669"/>
    <property type="project" value="InterPro"/>
</dbReference>
<protein>
    <recommendedName>
        <fullName evidence="6">rRNA methyltransferase 1, mitochondrial</fullName>
    </recommendedName>
</protein>
<feature type="region of interest" description="Disordered" evidence="7">
    <location>
        <begin position="18"/>
        <end position="162"/>
    </location>
</feature>
<dbReference type="STRING" id="3088.A0A383VHK7"/>
<dbReference type="SMART" id="SM00967">
    <property type="entry name" value="SpoU_sub_bind"/>
    <property type="match status" value="1"/>
</dbReference>
<feature type="region of interest" description="Disordered" evidence="7">
    <location>
        <begin position="283"/>
        <end position="303"/>
    </location>
</feature>
<dbReference type="Gene3D" id="3.30.1330.30">
    <property type="match status" value="1"/>
</dbReference>
<keyword evidence="10" id="KW-1185">Reference proteome</keyword>
<dbReference type="InterPro" id="IPR047182">
    <property type="entry name" value="MRM1"/>
</dbReference>
<evidence type="ECO:0000256" key="7">
    <source>
        <dbReference type="SAM" id="MobiDB-lite"/>
    </source>
</evidence>
<dbReference type="GO" id="GO:0016435">
    <property type="term" value="F:rRNA (guanine) methyltransferase activity"/>
    <property type="evidence" value="ECO:0007669"/>
    <property type="project" value="TreeGrafter"/>
</dbReference>